<dbReference type="OMA" id="YLQMLPK"/>
<dbReference type="PANTHER" id="PTHR43327:SF10">
    <property type="entry name" value="STOMATIN-LIKE PROTEIN 2, MITOCHONDRIAL"/>
    <property type="match status" value="1"/>
</dbReference>
<evidence type="ECO:0000256" key="4">
    <source>
        <dbReference type="SAM" id="MobiDB-lite"/>
    </source>
</evidence>
<dbReference type="GeneID" id="119745796"/>
<dbReference type="InterPro" id="IPR001972">
    <property type="entry name" value="Stomatin_HflK_fam"/>
</dbReference>
<dbReference type="CTD" id="30968"/>
<sequence length="375" mass="41501">MLSAMRSVRVAQGLIRRQCLVTSQVQVRCASGRQVNTVVLFVPQQEAWVIERMGRFYKVLNPGLNLLIPVLDKIRYVQSLKEIAIDIPEQSAITNDNVTLRIDGVLYLRVVDPYKASYGVEDPEYAVTQLAQTTMRSEIGKITLDSVFKERESLNVSIVEAINNAAVQPWGIKCLRYEIKDIELPNKVQEAMQMQVEAERKKRAVVLQSEGVRESEINVAEGKKRAKILESEAVKTEQINKALGEAQAIIAKANARSEALKAVAEAIGKKDGNNAASLNVAEQYVAAFSNLAKTGNTILLPSNTGDISSMVGQAMAIYGNLSNQPKRPSTHTTQVSAQDNLLADIQSAEKDLRRNIQQQEDELRTSHHQTPPKDI</sequence>
<dbReference type="Pfam" id="PF01145">
    <property type="entry name" value="Band_7"/>
    <property type="match status" value="1"/>
</dbReference>
<dbReference type="SUPFAM" id="SSF117892">
    <property type="entry name" value="Band 7/SPFH domain"/>
    <property type="match status" value="1"/>
</dbReference>
<dbReference type="RefSeq" id="XP_038078329.1">
    <property type="nucleotide sequence ID" value="XM_038222401.1"/>
</dbReference>
<dbReference type="InterPro" id="IPR036013">
    <property type="entry name" value="Band_7/SPFH_dom_sf"/>
</dbReference>
<name>A0A914BQA6_PATMI</name>
<dbReference type="Gene3D" id="3.30.479.30">
    <property type="entry name" value="Band 7 domain"/>
    <property type="match status" value="1"/>
</dbReference>
<keyword evidence="3" id="KW-0496">Mitochondrion</keyword>
<dbReference type="OrthoDB" id="434619at2759"/>
<organism evidence="6 7">
    <name type="scientific">Patiria miniata</name>
    <name type="common">Bat star</name>
    <name type="synonym">Asterina miniata</name>
    <dbReference type="NCBI Taxonomy" id="46514"/>
    <lineage>
        <taxon>Eukaryota</taxon>
        <taxon>Metazoa</taxon>
        <taxon>Echinodermata</taxon>
        <taxon>Eleutherozoa</taxon>
        <taxon>Asterozoa</taxon>
        <taxon>Asteroidea</taxon>
        <taxon>Valvatacea</taxon>
        <taxon>Valvatida</taxon>
        <taxon>Asterinidae</taxon>
        <taxon>Patiria</taxon>
    </lineage>
</organism>
<evidence type="ECO:0000259" key="5">
    <source>
        <dbReference type="SMART" id="SM00244"/>
    </source>
</evidence>
<keyword evidence="7" id="KW-1185">Reference proteome</keyword>
<dbReference type="PRINTS" id="PR00721">
    <property type="entry name" value="STOMATIN"/>
</dbReference>
<evidence type="ECO:0000256" key="3">
    <source>
        <dbReference type="ARBA" id="ARBA00023128"/>
    </source>
</evidence>
<dbReference type="EnsemblMetazoa" id="XM_038222401.1">
    <property type="protein sequence ID" value="XP_038078329.1"/>
    <property type="gene ID" value="LOC119745796"/>
</dbReference>
<dbReference type="Proteomes" id="UP000887568">
    <property type="component" value="Unplaced"/>
</dbReference>
<dbReference type="InterPro" id="IPR001107">
    <property type="entry name" value="Band_7"/>
</dbReference>
<feature type="compositionally biased region" description="Basic and acidic residues" evidence="4">
    <location>
        <begin position="361"/>
        <end position="375"/>
    </location>
</feature>
<dbReference type="GO" id="GO:0007005">
    <property type="term" value="P:mitochondrion organization"/>
    <property type="evidence" value="ECO:0007669"/>
    <property type="project" value="TreeGrafter"/>
</dbReference>
<evidence type="ECO:0000313" key="7">
    <source>
        <dbReference type="Proteomes" id="UP000887568"/>
    </source>
</evidence>
<evidence type="ECO:0000256" key="2">
    <source>
        <dbReference type="ARBA" id="ARBA00008164"/>
    </source>
</evidence>
<dbReference type="CDD" id="cd08829">
    <property type="entry name" value="SPFH_paraslipin"/>
    <property type="match status" value="1"/>
</dbReference>
<dbReference type="FunFam" id="3.30.479.30:FF:000008">
    <property type="entry name" value="Stomatin-like protein 2, mitochondrial"/>
    <property type="match status" value="1"/>
</dbReference>
<reference evidence="6" key="1">
    <citation type="submission" date="2022-11" db="UniProtKB">
        <authorList>
            <consortium name="EnsemblMetazoa"/>
        </authorList>
    </citation>
    <scope>IDENTIFICATION</scope>
</reference>
<comment type="subcellular location">
    <subcellularLocation>
        <location evidence="1">Mitochondrion</location>
    </subcellularLocation>
</comment>
<dbReference type="InterPro" id="IPR032435">
    <property type="entry name" value="STML2-like_C"/>
</dbReference>
<dbReference type="GO" id="GO:0005739">
    <property type="term" value="C:mitochondrion"/>
    <property type="evidence" value="ECO:0007669"/>
    <property type="project" value="UniProtKB-SubCell"/>
</dbReference>
<dbReference type="AlphaFoldDB" id="A0A914BQA6"/>
<dbReference type="PANTHER" id="PTHR43327">
    <property type="entry name" value="STOMATIN-LIKE PROTEIN 2, MITOCHONDRIAL"/>
    <property type="match status" value="1"/>
</dbReference>
<feature type="region of interest" description="Disordered" evidence="4">
    <location>
        <begin position="344"/>
        <end position="375"/>
    </location>
</feature>
<comment type="similarity">
    <text evidence="2">Belongs to the band 7/mec-2 family.</text>
</comment>
<evidence type="ECO:0000313" key="6">
    <source>
        <dbReference type="EnsemblMetazoa" id="XP_038078329.1"/>
    </source>
</evidence>
<protein>
    <recommendedName>
        <fullName evidence="5">Band 7 domain-containing protein</fullName>
    </recommendedName>
</protein>
<proteinExistence type="inferred from homology"/>
<evidence type="ECO:0000256" key="1">
    <source>
        <dbReference type="ARBA" id="ARBA00004173"/>
    </source>
</evidence>
<accession>A0A914BQA6</accession>
<dbReference type="SMART" id="SM00244">
    <property type="entry name" value="PHB"/>
    <property type="match status" value="1"/>
</dbReference>
<feature type="domain" description="Band 7" evidence="5">
    <location>
        <begin position="37"/>
        <end position="196"/>
    </location>
</feature>
<dbReference type="Pfam" id="PF16200">
    <property type="entry name" value="Band_7_C"/>
    <property type="match status" value="1"/>
</dbReference>
<dbReference type="InterPro" id="IPR050710">
    <property type="entry name" value="Band7/mec-2_domain"/>
</dbReference>
<dbReference type="GO" id="GO:0016020">
    <property type="term" value="C:membrane"/>
    <property type="evidence" value="ECO:0007669"/>
    <property type="project" value="InterPro"/>
</dbReference>